<dbReference type="Pfam" id="PF19692">
    <property type="entry name" value="DUF6193"/>
    <property type="match status" value="1"/>
</dbReference>
<protein>
    <submittedName>
        <fullName evidence="1">Uncharacterized protein</fullName>
    </submittedName>
</protein>
<sequence length="108" mass="12008">MEPVAEADGAWRALLDVRHQWWSDHPVFLAAYANPTLRTLFPFATHGTLRFFRTPWSWPDTPVHDLPLISCGGPPYQVISAGYERLIGLAESAEEAADLVVANLPPAR</sequence>
<accession>A0A1C5GL34</accession>
<dbReference type="OrthoDB" id="3378006at2"/>
<reference evidence="2" key="1">
    <citation type="submission" date="2016-06" db="EMBL/GenBank/DDBJ databases">
        <authorList>
            <person name="Varghese N."/>
            <person name="Submissions Spin"/>
        </authorList>
    </citation>
    <scope>NUCLEOTIDE SEQUENCE [LARGE SCALE GENOMIC DNA]</scope>
    <source>
        <strain evidence="2">DSM 45647</strain>
    </source>
</reference>
<evidence type="ECO:0000313" key="2">
    <source>
        <dbReference type="Proteomes" id="UP000199360"/>
    </source>
</evidence>
<dbReference type="STRING" id="745366.GA0070213_10123"/>
<dbReference type="EMBL" id="FMDM01000001">
    <property type="protein sequence ID" value="SCG33811.1"/>
    <property type="molecule type" value="Genomic_DNA"/>
</dbReference>
<proteinExistence type="predicted"/>
<keyword evidence="2" id="KW-1185">Reference proteome</keyword>
<dbReference type="Proteomes" id="UP000199360">
    <property type="component" value="Unassembled WGS sequence"/>
</dbReference>
<evidence type="ECO:0000313" key="1">
    <source>
        <dbReference type="EMBL" id="SCG33811.1"/>
    </source>
</evidence>
<name>A0A1C5GL34_9ACTN</name>
<dbReference type="RefSeq" id="WP_091055254.1">
    <property type="nucleotide sequence ID" value="NZ_FMDM01000001.1"/>
</dbReference>
<organism evidence="1 2">
    <name type="scientific">Micromonospora humi</name>
    <dbReference type="NCBI Taxonomy" id="745366"/>
    <lineage>
        <taxon>Bacteria</taxon>
        <taxon>Bacillati</taxon>
        <taxon>Actinomycetota</taxon>
        <taxon>Actinomycetes</taxon>
        <taxon>Micromonosporales</taxon>
        <taxon>Micromonosporaceae</taxon>
        <taxon>Micromonospora</taxon>
    </lineage>
</organism>
<dbReference type="AlphaFoldDB" id="A0A1C5GL34"/>
<gene>
    <name evidence="1" type="ORF">GA0070213_10123</name>
</gene>
<dbReference type="InterPro" id="IPR045682">
    <property type="entry name" value="DUF6193"/>
</dbReference>